<evidence type="ECO:0000313" key="2">
    <source>
        <dbReference type="EMBL" id="KAL2746079.1"/>
    </source>
</evidence>
<protein>
    <submittedName>
        <fullName evidence="2">Uncharacterized protein</fullName>
    </submittedName>
</protein>
<feature type="region of interest" description="Disordered" evidence="1">
    <location>
        <begin position="45"/>
        <end position="70"/>
    </location>
</feature>
<dbReference type="Proteomes" id="UP001607303">
    <property type="component" value="Unassembled WGS sequence"/>
</dbReference>
<dbReference type="AlphaFoldDB" id="A0ABD2CLV1"/>
<evidence type="ECO:0000256" key="1">
    <source>
        <dbReference type="SAM" id="MobiDB-lite"/>
    </source>
</evidence>
<organism evidence="2 3">
    <name type="scientific">Vespula maculifrons</name>
    <name type="common">Eastern yellow jacket</name>
    <name type="synonym">Wasp</name>
    <dbReference type="NCBI Taxonomy" id="7453"/>
    <lineage>
        <taxon>Eukaryota</taxon>
        <taxon>Metazoa</taxon>
        <taxon>Ecdysozoa</taxon>
        <taxon>Arthropoda</taxon>
        <taxon>Hexapoda</taxon>
        <taxon>Insecta</taxon>
        <taxon>Pterygota</taxon>
        <taxon>Neoptera</taxon>
        <taxon>Endopterygota</taxon>
        <taxon>Hymenoptera</taxon>
        <taxon>Apocrita</taxon>
        <taxon>Aculeata</taxon>
        <taxon>Vespoidea</taxon>
        <taxon>Vespidae</taxon>
        <taxon>Vespinae</taxon>
        <taxon>Vespula</taxon>
    </lineage>
</organism>
<gene>
    <name evidence="2" type="ORF">V1477_005736</name>
</gene>
<keyword evidence="3" id="KW-1185">Reference proteome</keyword>
<proteinExistence type="predicted"/>
<reference evidence="2 3" key="1">
    <citation type="journal article" date="2024" name="Ann. Entomol. Soc. Am.">
        <title>Genomic analyses of the southern and eastern yellowjacket wasps (Hymenoptera: Vespidae) reveal evolutionary signatures of social life.</title>
        <authorList>
            <person name="Catto M.A."/>
            <person name="Caine P.B."/>
            <person name="Orr S.E."/>
            <person name="Hunt B.G."/>
            <person name="Goodisman M.A.D."/>
        </authorList>
    </citation>
    <scope>NUCLEOTIDE SEQUENCE [LARGE SCALE GENOMIC DNA]</scope>
    <source>
        <strain evidence="2">232</strain>
        <tissue evidence="2">Head and thorax</tissue>
    </source>
</reference>
<accession>A0ABD2CLV1</accession>
<sequence length="106" mass="12451">MTITTDLLEIVIVLLHYVSFEWWYEAREYIPSKDQKLSRFRSSANQCWKEEEEKSDGEDEEVEDGDEEHESTLVYKIEMILRDVGKIKSIGSTFTSPCHPYSINLN</sequence>
<evidence type="ECO:0000313" key="3">
    <source>
        <dbReference type="Proteomes" id="UP001607303"/>
    </source>
</evidence>
<dbReference type="EMBL" id="JAYRBN010000038">
    <property type="protein sequence ID" value="KAL2746079.1"/>
    <property type="molecule type" value="Genomic_DNA"/>
</dbReference>
<name>A0ABD2CLV1_VESMC</name>
<feature type="compositionally biased region" description="Acidic residues" evidence="1">
    <location>
        <begin position="53"/>
        <end position="69"/>
    </location>
</feature>
<comment type="caution">
    <text evidence="2">The sequence shown here is derived from an EMBL/GenBank/DDBJ whole genome shotgun (WGS) entry which is preliminary data.</text>
</comment>